<evidence type="ECO:0000259" key="8">
    <source>
        <dbReference type="Pfam" id="PF25917"/>
    </source>
</evidence>
<keyword evidence="3 4" id="KW-0175">Coiled coil</keyword>
<dbReference type="Proteomes" id="UP000315891">
    <property type="component" value="Chromosome"/>
</dbReference>
<feature type="transmembrane region" description="Helical" evidence="6">
    <location>
        <begin position="35"/>
        <end position="52"/>
    </location>
</feature>
<dbReference type="Gene3D" id="2.40.30.170">
    <property type="match status" value="1"/>
</dbReference>
<organism evidence="10 11">
    <name type="scientific">Pseudoluteimonas lycopersici</name>
    <dbReference type="NCBI Taxonomy" id="1324796"/>
    <lineage>
        <taxon>Bacteria</taxon>
        <taxon>Pseudomonadati</taxon>
        <taxon>Pseudomonadota</taxon>
        <taxon>Gammaproteobacteria</taxon>
        <taxon>Lysobacterales</taxon>
        <taxon>Lysobacteraceae</taxon>
        <taxon>Pseudoluteimonas</taxon>
    </lineage>
</organism>
<dbReference type="GO" id="GO:0030313">
    <property type="term" value="C:cell envelope"/>
    <property type="evidence" value="ECO:0007669"/>
    <property type="project" value="UniProtKB-SubCell"/>
</dbReference>
<dbReference type="Gene3D" id="2.40.50.100">
    <property type="match status" value="1"/>
</dbReference>
<dbReference type="NCBIfam" id="TIGR01730">
    <property type="entry name" value="RND_mfp"/>
    <property type="match status" value="1"/>
</dbReference>
<feature type="coiled-coil region" evidence="4">
    <location>
        <begin position="136"/>
        <end position="201"/>
    </location>
</feature>
<dbReference type="SUPFAM" id="SSF111369">
    <property type="entry name" value="HlyD-like secretion proteins"/>
    <property type="match status" value="1"/>
</dbReference>
<keyword evidence="6" id="KW-1133">Transmembrane helix</keyword>
<feature type="compositionally biased region" description="Gly residues" evidence="5">
    <location>
        <begin position="430"/>
        <end position="445"/>
    </location>
</feature>
<feature type="domain" description="Multidrug resistance protein MdtA-like alpha-helical hairpin" evidence="7">
    <location>
        <begin position="136"/>
        <end position="203"/>
    </location>
</feature>
<comment type="similarity">
    <text evidence="2">Belongs to the membrane fusion protein (MFP) (TC 8.A.1) family.</text>
</comment>
<dbReference type="GO" id="GO:1990961">
    <property type="term" value="P:xenobiotic detoxification by transmembrane export across the plasma membrane"/>
    <property type="evidence" value="ECO:0007669"/>
    <property type="project" value="InterPro"/>
</dbReference>
<comment type="subcellular location">
    <subcellularLocation>
        <location evidence="1">Cell envelope</location>
    </subcellularLocation>
</comment>
<sequence>MRCLGGFPPHRDRIPVPNPSPKPPVRRGRRPGRPLAIVAVLVVLALAAGWLWHRHQAAAAQGGYRTEAVQRSDIRVAISSTGTLSAISTVTVGSQISGQVTDVLVDFNSHVKKGDVLARIDPSTYEAQLEQGNAQIASARASLRNAQAGLKNAELDYQRKADLGRQQLVAKSDVDLARAALDQARAQVNSAQASINQQTASLKNTQVNIDRAVIRSPVDGVVLTRSIEPGQTVAASLQAPELFTIAEDLSKMQIELAVDESDIGQVKAGQAVSFSADAFPDRQFKGVVEQVRLAATTANNVVTYPVIVTVDNGDGTLLPGLTVNAEIEVNKRANVLKLGNAALRFKPSEGSPLADLQPADPGRQSQSGNRGAGNANMAGDLQDLAATLGLNDAQKAAFDAALEPMQQRQAERAAQQGQGTQSTQQQGGSRLFGGGPRFGGQGGTPDAGMQAQMRSRMRDRFNQQFAAFTATLDDAQKTKWNAAMEAQLNAKRVTIYKLANGKPEAVMVRLGSSDGSSTEVSGPDIAEGDEVITGEKSSAEAK</sequence>
<evidence type="ECO:0000256" key="3">
    <source>
        <dbReference type="ARBA" id="ARBA00023054"/>
    </source>
</evidence>
<dbReference type="EMBL" id="CP041742">
    <property type="protein sequence ID" value="QDQ74601.1"/>
    <property type="molecule type" value="Genomic_DNA"/>
</dbReference>
<dbReference type="GO" id="GO:0022857">
    <property type="term" value="F:transmembrane transporter activity"/>
    <property type="evidence" value="ECO:0007669"/>
    <property type="project" value="InterPro"/>
</dbReference>
<gene>
    <name evidence="10" type="ORF">FNZ56_12265</name>
</gene>
<evidence type="ECO:0000256" key="2">
    <source>
        <dbReference type="ARBA" id="ARBA00009477"/>
    </source>
</evidence>
<dbReference type="PANTHER" id="PTHR32347:SF14">
    <property type="entry name" value="EFFLUX SYSTEM COMPONENT YKNX-RELATED"/>
    <property type="match status" value="1"/>
</dbReference>
<dbReference type="AlphaFoldDB" id="A0A516V7W4"/>
<protein>
    <submittedName>
        <fullName evidence="10">Efflux RND transporter periplasmic adaptor subunit</fullName>
    </submittedName>
</protein>
<feature type="domain" description="YknX-like beta-barrel" evidence="9">
    <location>
        <begin position="252"/>
        <end position="327"/>
    </location>
</feature>
<name>A0A516V7W4_9GAMM</name>
<dbReference type="InterPro" id="IPR058624">
    <property type="entry name" value="MdtA-like_HH"/>
</dbReference>
<evidence type="ECO:0000259" key="7">
    <source>
        <dbReference type="Pfam" id="PF25876"/>
    </source>
</evidence>
<feature type="region of interest" description="Disordered" evidence="5">
    <location>
        <begin position="1"/>
        <end position="30"/>
    </location>
</feature>
<feature type="region of interest" description="Disordered" evidence="5">
    <location>
        <begin position="349"/>
        <end position="377"/>
    </location>
</feature>
<proteinExistence type="inferred from homology"/>
<dbReference type="Pfam" id="PF25990">
    <property type="entry name" value="Beta-barrel_YknX"/>
    <property type="match status" value="1"/>
</dbReference>
<evidence type="ECO:0000256" key="4">
    <source>
        <dbReference type="SAM" id="Coils"/>
    </source>
</evidence>
<keyword evidence="6" id="KW-0812">Transmembrane</keyword>
<reference evidence="10 11" key="1">
    <citation type="submission" date="2019-07" db="EMBL/GenBank/DDBJ databases">
        <title>Lysobacter weifangensis sp. nov., isolated from bensulfuron-methyl contaminated farmland soil.</title>
        <authorList>
            <person name="Zhao H."/>
        </authorList>
    </citation>
    <scope>NUCLEOTIDE SEQUENCE [LARGE SCALE GENOMIC DNA]</scope>
    <source>
        <strain evidence="10 11">CC-Bw-6</strain>
    </source>
</reference>
<dbReference type="Gene3D" id="6.10.140.1990">
    <property type="match status" value="1"/>
</dbReference>
<dbReference type="InterPro" id="IPR030190">
    <property type="entry name" value="MacA_alpha-hairpin_sf"/>
</dbReference>
<dbReference type="InterPro" id="IPR050465">
    <property type="entry name" value="UPF0194_transport"/>
</dbReference>
<accession>A0A516V7W4</accession>
<feature type="compositionally biased region" description="Low complexity" evidence="5">
    <location>
        <begin position="368"/>
        <end position="377"/>
    </location>
</feature>
<feature type="region of interest" description="Disordered" evidence="5">
    <location>
        <begin position="510"/>
        <end position="542"/>
    </location>
</feature>
<evidence type="ECO:0000259" key="9">
    <source>
        <dbReference type="Pfam" id="PF25990"/>
    </source>
</evidence>
<dbReference type="Pfam" id="PF25917">
    <property type="entry name" value="BSH_RND"/>
    <property type="match status" value="1"/>
</dbReference>
<dbReference type="PANTHER" id="PTHR32347">
    <property type="entry name" value="EFFLUX SYSTEM COMPONENT YKNX-RELATED"/>
    <property type="match status" value="1"/>
</dbReference>
<dbReference type="GO" id="GO:1990195">
    <property type="term" value="C:macrolide transmembrane transporter complex"/>
    <property type="evidence" value="ECO:0007669"/>
    <property type="project" value="InterPro"/>
</dbReference>
<dbReference type="InterPro" id="IPR058625">
    <property type="entry name" value="MdtA-like_BSH"/>
</dbReference>
<keyword evidence="11" id="KW-1185">Reference proteome</keyword>
<evidence type="ECO:0000256" key="5">
    <source>
        <dbReference type="SAM" id="MobiDB-lite"/>
    </source>
</evidence>
<dbReference type="Pfam" id="PF25876">
    <property type="entry name" value="HH_MFP_RND"/>
    <property type="match status" value="1"/>
</dbReference>
<keyword evidence="6" id="KW-0472">Membrane</keyword>
<evidence type="ECO:0000256" key="1">
    <source>
        <dbReference type="ARBA" id="ARBA00004196"/>
    </source>
</evidence>
<evidence type="ECO:0000256" key="6">
    <source>
        <dbReference type="SAM" id="Phobius"/>
    </source>
</evidence>
<evidence type="ECO:0000313" key="10">
    <source>
        <dbReference type="EMBL" id="QDQ74601.1"/>
    </source>
</evidence>
<feature type="domain" description="Multidrug resistance protein MdtA-like barrel-sandwich hybrid" evidence="8">
    <location>
        <begin position="89"/>
        <end position="240"/>
    </location>
</feature>
<dbReference type="OrthoDB" id="9791520at2"/>
<evidence type="ECO:0000313" key="11">
    <source>
        <dbReference type="Proteomes" id="UP000315891"/>
    </source>
</evidence>
<feature type="compositionally biased region" description="Low complexity" evidence="5">
    <location>
        <begin position="406"/>
        <end position="429"/>
    </location>
</feature>
<dbReference type="FunFam" id="2.40.30.170:FF:000010">
    <property type="entry name" value="Efflux RND transporter periplasmic adaptor subunit"/>
    <property type="match status" value="1"/>
</dbReference>
<dbReference type="InterPro" id="IPR006143">
    <property type="entry name" value="RND_pump_MFP"/>
</dbReference>
<dbReference type="InterPro" id="IPR058636">
    <property type="entry name" value="Beta-barrel_YknX"/>
</dbReference>
<dbReference type="GO" id="GO:0019898">
    <property type="term" value="C:extrinsic component of membrane"/>
    <property type="evidence" value="ECO:0007669"/>
    <property type="project" value="InterPro"/>
</dbReference>
<feature type="region of interest" description="Disordered" evidence="5">
    <location>
        <begin position="404"/>
        <end position="453"/>
    </location>
</feature>